<dbReference type="STRING" id="1121869.SAMN03084138_04377"/>
<feature type="transmembrane region" description="Helical" evidence="1">
    <location>
        <begin position="169"/>
        <end position="186"/>
    </location>
</feature>
<keyword evidence="4" id="KW-0378">Hydrolase</keyword>
<accession>A0A1I5WNC9</accession>
<gene>
    <name evidence="4" type="ORF">SAMN03084138_04377</name>
</gene>
<feature type="transmembrane region" description="Helical" evidence="1">
    <location>
        <begin position="145"/>
        <end position="162"/>
    </location>
</feature>
<dbReference type="AlphaFoldDB" id="A0A1I5WNC9"/>
<dbReference type="Pfam" id="PF01757">
    <property type="entry name" value="Acyl_transf_3"/>
    <property type="match status" value="1"/>
</dbReference>
<dbReference type="Proteomes" id="UP000182692">
    <property type="component" value="Unassembled WGS sequence"/>
</dbReference>
<keyword evidence="4" id="KW-0012">Acyltransferase</keyword>
<feature type="transmembrane region" description="Helical" evidence="1">
    <location>
        <begin position="192"/>
        <end position="214"/>
    </location>
</feature>
<feature type="domain" description="Acyltransferase 3" evidence="2">
    <location>
        <begin position="9"/>
        <end position="333"/>
    </location>
</feature>
<dbReference type="EMBL" id="FOWR01000050">
    <property type="protein sequence ID" value="SFQ21028.1"/>
    <property type="molecule type" value="Genomic_DNA"/>
</dbReference>
<feature type="transmembrane region" description="Helical" evidence="1">
    <location>
        <begin position="319"/>
        <end position="338"/>
    </location>
</feature>
<keyword evidence="1" id="KW-1133">Transmembrane helix</keyword>
<dbReference type="Pfam" id="PF19040">
    <property type="entry name" value="SGNH"/>
    <property type="match status" value="1"/>
</dbReference>
<protein>
    <submittedName>
        <fullName evidence="4">Peptidoglycan/LPS O-acetylase OafA/YrhL, contains acyltransferase and SGNH-hydrolase domains</fullName>
    </submittedName>
</protein>
<feature type="transmembrane region" description="Helical" evidence="1">
    <location>
        <begin position="34"/>
        <end position="54"/>
    </location>
</feature>
<dbReference type="OrthoDB" id="9767863at2"/>
<organism evidence="4 5">
    <name type="scientific">Enterovibrio norvegicus DSM 15893</name>
    <dbReference type="NCBI Taxonomy" id="1121869"/>
    <lineage>
        <taxon>Bacteria</taxon>
        <taxon>Pseudomonadati</taxon>
        <taxon>Pseudomonadota</taxon>
        <taxon>Gammaproteobacteria</taxon>
        <taxon>Vibrionales</taxon>
        <taxon>Vibrionaceae</taxon>
        <taxon>Enterovibrio</taxon>
    </lineage>
</organism>
<evidence type="ECO:0000313" key="4">
    <source>
        <dbReference type="EMBL" id="SFQ21028.1"/>
    </source>
</evidence>
<dbReference type="PANTHER" id="PTHR23028:SF53">
    <property type="entry name" value="ACYL_TRANSF_3 DOMAIN-CONTAINING PROTEIN"/>
    <property type="match status" value="1"/>
</dbReference>
<name>A0A1I5WNC9_9GAMM</name>
<evidence type="ECO:0000313" key="5">
    <source>
        <dbReference type="Proteomes" id="UP000182692"/>
    </source>
</evidence>
<dbReference type="PANTHER" id="PTHR23028">
    <property type="entry name" value="ACETYLTRANSFERASE"/>
    <property type="match status" value="1"/>
</dbReference>
<dbReference type="GO" id="GO:0016020">
    <property type="term" value="C:membrane"/>
    <property type="evidence" value="ECO:0007669"/>
    <property type="project" value="TreeGrafter"/>
</dbReference>
<feature type="transmembrane region" description="Helical" evidence="1">
    <location>
        <begin position="350"/>
        <end position="368"/>
    </location>
</feature>
<feature type="transmembrane region" description="Helical" evidence="1">
    <location>
        <begin position="75"/>
        <end position="94"/>
    </location>
</feature>
<evidence type="ECO:0000259" key="3">
    <source>
        <dbReference type="Pfam" id="PF19040"/>
    </source>
</evidence>
<sequence>MASIKYRPDVDGLRAVAVLLVIIFHFNKDILPSGFIGVDVFFVISGFIITSAIYPQMKSGTFTFLDFYEKRIKRILPLFYIVAISSLITAYFLFSPNDFSGFADSLRYASVFISNIYFEKNTGYFAPSSETMPLLNIWSLSVEEQFYFVWPIALLLCSRYLPTKAAPKILLVALVSMIGYSQFLALTSPSEAYFLIQSRAFEMLIGAALALLLFKLRSEDRSYECRFYATAGIVGVLLVSIALVILDKGDVFPGVNAAIVCFGTALIIFSGENTNTPITRFLSLPVLVWLGKLSYSLYLWHWPIQAFYRYYQSDFGWKGFVTCSLLTFVFSYLSLKLIENPARYFKLKRRYVFVGYFFVPVLSFVLLAKNIDKQEGYPERFSTEAMALYYDSVSKIELDGQTRKQFEEFEPFRPMLLGDQSVSSPSAFLWGDSHAEHFQSFVDELGKKYHFGALYGGQGGCPPIAVGGRVRHGELEAHCYQSNERLLEQVLASDVDVVFLGGRWATYSETTLAENEDGRNIYLGDITDRSESIDNNRRVFSSGLEKTISTLIEHGKTPVVFGQVPSFPFKPSNCLVKKANYSWAAKESCDTASTQFFERYTYANHLLLELQHKYPETVIIDIPDLVCDGKSCVSALNGKPLYSDNNHINSVGAKAFYDAYMLTDASGVMKTLFAG</sequence>
<feature type="transmembrane region" description="Helical" evidence="1">
    <location>
        <begin position="281"/>
        <end position="299"/>
    </location>
</feature>
<dbReference type="GO" id="GO:0016747">
    <property type="term" value="F:acyltransferase activity, transferring groups other than amino-acyl groups"/>
    <property type="evidence" value="ECO:0007669"/>
    <property type="project" value="InterPro"/>
</dbReference>
<keyword evidence="1" id="KW-0472">Membrane</keyword>
<dbReference type="GO" id="GO:0009103">
    <property type="term" value="P:lipopolysaccharide biosynthetic process"/>
    <property type="evidence" value="ECO:0007669"/>
    <property type="project" value="TreeGrafter"/>
</dbReference>
<keyword evidence="1" id="KW-0812">Transmembrane</keyword>
<dbReference type="InterPro" id="IPR043968">
    <property type="entry name" value="SGNH"/>
</dbReference>
<dbReference type="RefSeq" id="WP_074928594.1">
    <property type="nucleotide sequence ID" value="NZ_FOWR01000050.1"/>
</dbReference>
<feature type="transmembrane region" description="Helical" evidence="1">
    <location>
        <begin position="226"/>
        <end position="245"/>
    </location>
</feature>
<keyword evidence="4" id="KW-0808">Transferase</keyword>
<dbReference type="GO" id="GO:0016787">
    <property type="term" value="F:hydrolase activity"/>
    <property type="evidence" value="ECO:0007669"/>
    <property type="project" value="UniProtKB-KW"/>
</dbReference>
<evidence type="ECO:0000256" key="1">
    <source>
        <dbReference type="SAM" id="Phobius"/>
    </source>
</evidence>
<proteinExistence type="predicted"/>
<feature type="transmembrane region" description="Helical" evidence="1">
    <location>
        <begin position="251"/>
        <end position="269"/>
    </location>
</feature>
<feature type="transmembrane region" description="Helical" evidence="1">
    <location>
        <begin position="12"/>
        <end position="28"/>
    </location>
</feature>
<reference evidence="4 5" key="1">
    <citation type="submission" date="2016-10" db="EMBL/GenBank/DDBJ databases">
        <authorList>
            <person name="de Groot N.N."/>
        </authorList>
    </citation>
    <scope>NUCLEOTIDE SEQUENCE [LARGE SCALE GENOMIC DNA]</scope>
    <source>
        <strain evidence="4 5">DSM 15893</strain>
    </source>
</reference>
<feature type="domain" description="SGNH" evidence="3">
    <location>
        <begin position="416"/>
        <end position="656"/>
    </location>
</feature>
<evidence type="ECO:0000259" key="2">
    <source>
        <dbReference type="Pfam" id="PF01757"/>
    </source>
</evidence>
<dbReference type="InterPro" id="IPR050879">
    <property type="entry name" value="Acyltransferase_3"/>
</dbReference>
<dbReference type="GeneID" id="35870004"/>
<dbReference type="InterPro" id="IPR002656">
    <property type="entry name" value="Acyl_transf_3_dom"/>
</dbReference>